<accession>A0A9N8HAW2</accession>
<evidence type="ECO:0000259" key="3">
    <source>
        <dbReference type="Pfam" id="PF23744"/>
    </source>
</evidence>
<keyword evidence="5" id="KW-1185">Reference proteome</keyword>
<dbReference type="EMBL" id="CAICTM010000311">
    <property type="protein sequence ID" value="CAB9507581.1"/>
    <property type="molecule type" value="Genomic_DNA"/>
</dbReference>
<sequence>MRTPEPTSKRIRVSPKALDNDEAAPVQDLTGRSCFGLKREDDEDSNTSIATATQCIAPKLDKIPHLFIVDLQKGSTDDVVAALKQISHLVNAKDSDNPSDPAVKNWKEMQQLGPMTLVVLCMQKWPKAQSIQVWSCIALANMLDVSYSCGGGRAAMANSGGVEAVLSALKTFLDSAQLQSEALRALQNFFTCKQSDGESKVVLANFAGRFIELEGISLVVQTTKRFHDNVDLLFASCGLLYNLSLLEKHHDELVKHGAVEAVASIQKRHFGNEELKKEAEEFLAKMFTKKT</sequence>
<comment type="caution">
    <text evidence="4">The sequence shown here is derived from an EMBL/GenBank/DDBJ whole genome shotgun (WGS) entry which is preliminary data.</text>
</comment>
<dbReference type="InterPro" id="IPR016024">
    <property type="entry name" value="ARM-type_fold"/>
</dbReference>
<dbReference type="OrthoDB" id="56591at2759"/>
<evidence type="ECO:0000313" key="5">
    <source>
        <dbReference type="Proteomes" id="UP001153069"/>
    </source>
</evidence>
<dbReference type="PANTHER" id="PTHR22895:SF0">
    <property type="entry name" value="ARMADILLO REPEAT-CONTAINING PROTEIN 6"/>
    <property type="match status" value="1"/>
</dbReference>
<dbReference type="InterPro" id="IPR011989">
    <property type="entry name" value="ARM-like"/>
</dbReference>
<dbReference type="PANTHER" id="PTHR22895">
    <property type="entry name" value="ARMADILLO REPEAT-CONTAINING PROTEIN 6"/>
    <property type="match status" value="1"/>
</dbReference>
<evidence type="ECO:0000256" key="1">
    <source>
        <dbReference type="ARBA" id="ARBA00022737"/>
    </source>
</evidence>
<dbReference type="SUPFAM" id="SSF48371">
    <property type="entry name" value="ARM repeat"/>
    <property type="match status" value="1"/>
</dbReference>
<reference evidence="4" key="1">
    <citation type="submission" date="2020-06" db="EMBL/GenBank/DDBJ databases">
        <authorList>
            <consortium name="Plant Systems Biology data submission"/>
        </authorList>
    </citation>
    <scope>NUCLEOTIDE SEQUENCE</scope>
    <source>
        <strain evidence="4">D6</strain>
    </source>
</reference>
<organism evidence="4 5">
    <name type="scientific">Seminavis robusta</name>
    <dbReference type="NCBI Taxonomy" id="568900"/>
    <lineage>
        <taxon>Eukaryota</taxon>
        <taxon>Sar</taxon>
        <taxon>Stramenopiles</taxon>
        <taxon>Ochrophyta</taxon>
        <taxon>Bacillariophyta</taxon>
        <taxon>Bacillariophyceae</taxon>
        <taxon>Bacillariophycidae</taxon>
        <taxon>Naviculales</taxon>
        <taxon>Naviculaceae</taxon>
        <taxon>Seminavis</taxon>
    </lineage>
</organism>
<dbReference type="InterPro" id="IPR056597">
    <property type="entry name" value="ARM_LRRK2"/>
</dbReference>
<dbReference type="Pfam" id="PF23744">
    <property type="entry name" value="ARM_LRRK2"/>
    <property type="match status" value="1"/>
</dbReference>
<gene>
    <name evidence="4" type="ORF">SEMRO_312_G114530.1</name>
</gene>
<protein>
    <recommendedName>
        <fullName evidence="3">LRRK2 ARM repeat domain-containing protein</fullName>
    </recommendedName>
</protein>
<feature type="domain" description="LRRK2 ARM repeat" evidence="3">
    <location>
        <begin position="115"/>
        <end position="286"/>
    </location>
</feature>
<evidence type="ECO:0000313" key="4">
    <source>
        <dbReference type="EMBL" id="CAB9507581.1"/>
    </source>
</evidence>
<name>A0A9N8HAW2_9STRA</name>
<dbReference type="AlphaFoldDB" id="A0A9N8HAW2"/>
<feature type="region of interest" description="Disordered" evidence="2">
    <location>
        <begin position="1"/>
        <end position="25"/>
    </location>
</feature>
<keyword evidence="1" id="KW-0677">Repeat</keyword>
<proteinExistence type="predicted"/>
<evidence type="ECO:0000256" key="2">
    <source>
        <dbReference type="SAM" id="MobiDB-lite"/>
    </source>
</evidence>
<dbReference type="Gene3D" id="1.25.10.10">
    <property type="entry name" value="Leucine-rich Repeat Variant"/>
    <property type="match status" value="1"/>
</dbReference>
<dbReference type="Proteomes" id="UP001153069">
    <property type="component" value="Unassembled WGS sequence"/>
</dbReference>